<sequence length="278" mass="31780">MKKLLLPFILVAITANAQKKETVDLKWKITDTLTYKTVMQDVILEKNKEQTESDSISEKISGMFKTMQEQLSDLKYETKLFPDKNGNVDIEMMLKKDKTDTTETIFSGMAKMNGNIVLRGKVSPEGELLSFYYKSAQNNLISILFELPTKQVAIGDEWDLKIDMISMDQNFKADSLYKKSVVRLKDIKIEKRNKIAVIEYDLEAFVSGDFGNGIMSVFSKEEGDKKIFMKTSHKAIGKFDLDKGYWISYDGIMDIETNFTLMGIGGNKRTEFKLTPEK</sequence>
<accession>A0A8J6QG68</accession>
<dbReference type="EMBL" id="JACVXC010000004">
    <property type="protein sequence ID" value="MBD0836103.1"/>
    <property type="molecule type" value="Genomic_DNA"/>
</dbReference>
<protein>
    <submittedName>
        <fullName evidence="1">Uncharacterized protein</fullName>
    </submittedName>
</protein>
<proteinExistence type="predicted"/>
<gene>
    <name evidence="1" type="ORF">ICJ84_11690</name>
</gene>
<reference evidence="1" key="1">
    <citation type="journal article" date="2013" name="Int. J. Syst. Evol. Microbiol.">
        <title>Aestuariibaculum suncheonense gen. nov., sp. nov., a marine bacterium of the family Flavobacteriaceae isolated from a tidal flat and emended descriptions of the genera Gaetbulibacter and Tamlana.</title>
        <authorList>
            <person name="Jeong S.H."/>
            <person name="Park M.S."/>
            <person name="Jin H.M."/>
            <person name="Lee K."/>
            <person name="Park W."/>
            <person name="Jeon C.O."/>
        </authorList>
    </citation>
    <scope>NUCLEOTIDE SEQUENCE</scope>
    <source>
        <strain evidence="1">SC17</strain>
    </source>
</reference>
<dbReference type="AlphaFoldDB" id="A0A8J6QG68"/>
<keyword evidence="2" id="KW-1185">Reference proteome</keyword>
<reference evidence="1" key="2">
    <citation type="submission" date="2020-09" db="EMBL/GenBank/DDBJ databases">
        <authorList>
            <person name="Wu Z."/>
        </authorList>
    </citation>
    <scope>NUCLEOTIDE SEQUENCE</scope>
    <source>
        <strain evidence="1">SC17</strain>
    </source>
</reference>
<organism evidence="1 2">
    <name type="scientific">Aestuariibaculum suncheonense</name>
    <dbReference type="NCBI Taxonomy" id="1028745"/>
    <lineage>
        <taxon>Bacteria</taxon>
        <taxon>Pseudomonadati</taxon>
        <taxon>Bacteroidota</taxon>
        <taxon>Flavobacteriia</taxon>
        <taxon>Flavobacteriales</taxon>
        <taxon>Flavobacteriaceae</taxon>
    </lineage>
</organism>
<evidence type="ECO:0000313" key="1">
    <source>
        <dbReference type="EMBL" id="MBD0836103.1"/>
    </source>
</evidence>
<dbReference type="RefSeq" id="WP_188216591.1">
    <property type="nucleotide sequence ID" value="NZ_BAABGH010000007.1"/>
</dbReference>
<evidence type="ECO:0000313" key="2">
    <source>
        <dbReference type="Proteomes" id="UP000602057"/>
    </source>
</evidence>
<dbReference type="Proteomes" id="UP000602057">
    <property type="component" value="Unassembled WGS sequence"/>
</dbReference>
<comment type="caution">
    <text evidence="1">The sequence shown here is derived from an EMBL/GenBank/DDBJ whole genome shotgun (WGS) entry which is preliminary data.</text>
</comment>
<name>A0A8J6QG68_9FLAO</name>